<name>A0A2S4W6P9_9BASI</name>
<organism evidence="1 2">
    <name type="scientific">Puccinia striiformis</name>
    <dbReference type="NCBI Taxonomy" id="27350"/>
    <lineage>
        <taxon>Eukaryota</taxon>
        <taxon>Fungi</taxon>
        <taxon>Dikarya</taxon>
        <taxon>Basidiomycota</taxon>
        <taxon>Pucciniomycotina</taxon>
        <taxon>Pucciniomycetes</taxon>
        <taxon>Pucciniales</taxon>
        <taxon>Pucciniaceae</taxon>
        <taxon>Puccinia</taxon>
    </lineage>
</organism>
<proteinExistence type="predicted"/>
<reference evidence="2" key="2">
    <citation type="journal article" date="2018" name="BMC Genomics">
        <title>Genomic insights into host adaptation between the wheat stripe rust pathogen (Puccinia striiformis f. sp. tritici) and the barley stripe rust pathogen (Puccinia striiformis f. sp. hordei).</title>
        <authorList>
            <person name="Xia C."/>
            <person name="Wang M."/>
            <person name="Yin C."/>
            <person name="Cornejo O.E."/>
            <person name="Hulbert S.H."/>
            <person name="Chen X."/>
        </authorList>
    </citation>
    <scope>NUCLEOTIDE SEQUENCE [LARGE SCALE GENOMIC DNA]</scope>
    <source>
        <strain evidence="2">93TX-2</strain>
    </source>
</reference>
<accession>A0A2S4W6P9</accession>
<reference evidence="2" key="3">
    <citation type="journal article" date="2018" name="Mol. Plant Microbe Interact.">
        <title>Genome sequence resources for the wheat stripe rust pathogen (Puccinia striiformis f. sp. tritici) and the barley stripe rust pathogen (Puccinia striiformis f. sp. hordei).</title>
        <authorList>
            <person name="Xia C."/>
            <person name="Wang M."/>
            <person name="Yin C."/>
            <person name="Cornejo O.E."/>
            <person name="Hulbert S.H."/>
            <person name="Chen X."/>
        </authorList>
    </citation>
    <scope>NUCLEOTIDE SEQUENCE [LARGE SCALE GENOMIC DNA]</scope>
    <source>
        <strain evidence="2">93TX-2</strain>
    </source>
</reference>
<evidence type="ECO:0000313" key="2">
    <source>
        <dbReference type="Proteomes" id="UP000238274"/>
    </source>
</evidence>
<sequence length="182" mass="20252">MVLALHCAAGPQGVHKLPVRDGSEPVRSFDSSSSHVQTDFHRRDLMVSFCAKLARRISDRSIDLMFTRFCASPASLSDPHHRPGVQLSISTMGLLLEYGLQPSQRVRSRRPSQVYPRPRERLGTKGLGDLELAEPRCISTFQTQSYYLTHSNSFQAKKSGLNRGLRAGAMEWGPAGGYVPWL</sequence>
<dbReference type="Proteomes" id="UP000238274">
    <property type="component" value="Unassembled WGS sequence"/>
</dbReference>
<gene>
    <name evidence="1" type="ORF">PSHT_06395</name>
</gene>
<protein>
    <submittedName>
        <fullName evidence="1">Uncharacterized protein</fullName>
    </submittedName>
</protein>
<dbReference type="VEuPathDB" id="FungiDB:PSHT_06395"/>
<dbReference type="VEuPathDB" id="FungiDB:PSTT_03391"/>
<evidence type="ECO:0000313" key="1">
    <source>
        <dbReference type="EMBL" id="POW17443.1"/>
    </source>
</evidence>
<dbReference type="AlphaFoldDB" id="A0A2S4W6P9"/>
<dbReference type="EMBL" id="PKSM01000075">
    <property type="protein sequence ID" value="POW17443.1"/>
    <property type="molecule type" value="Genomic_DNA"/>
</dbReference>
<reference evidence="1 2" key="1">
    <citation type="submission" date="2017-12" db="EMBL/GenBank/DDBJ databases">
        <title>Gene loss provides genomic basis for host adaptation in cereal stripe rust fungi.</title>
        <authorList>
            <person name="Xia C."/>
        </authorList>
    </citation>
    <scope>NUCLEOTIDE SEQUENCE [LARGE SCALE GENOMIC DNA]</scope>
    <source>
        <strain evidence="1 2">93TX-2</strain>
    </source>
</reference>
<comment type="caution">
    <text evidence="1">The sequence shown here is derived from an EMBL/GenBank/DDBJ whole genome shotgun (WGS) entry which is preliminary data.</text>
</comment>
<keyword evidence="2" id="KW-1185">Reference proteome</keyword>